<gene>
    <name evidence="1" type="ORF">COT99_00925</name>
</gene>
<evidence type="ECO:0000313" key="2">
    <source>
        <dbReference type="Proteomes" id="UP000228626"/>
    </source>
</evidence>
<dbReference type="Proteomes" id="UP000228626">
    <property type="component" value="Unassembled WGS sequence"/>
</dbReference>
<sequence>MNKTNILAAAVGVVVTTAIVAGATYAYQGGAANFEFKNQGQFMANRQEMMAAVENKDYAAWKKLMDEQVNKLSEFITEENFNKMAALHEAMRSGEGITPRQHEAIRSAIENNDYESWKNLMGDNPIAEKITAENFSKLAASHKLMQEGKFEEAKKIREELGLNFGGKMGRFQKAQ</sequence>
<dbReference type="EMBL" id="PFAR01000013">
    <property type="protein sequence ID" value="PIR93376.1"/>
    <property type="molecule type" value="Genomic_DNA"/>
</dbReference>
<proteinExistence type="predicted"/>
<organism evidence="1 2">
    <name type="scientific">Candidatus Falkowbacteria bacterium CG10_big_fil_rev_8_21_14_0_10_43_10</name>
    <dbReference type="NCBI Taxonomy" id="1974567"/>
    <lineage>
        <taxon>Bacteria</taxon>
        <taxon>Candidatus Falkowiibacteriota</taxon>
    </lineage>
</organism>
<comment type="caution">
    <text evidence="1">The sequence shown here is derived from an EMBL/GenBank/DDBJ whole genome shotgun (WGS) entry which is preliminary data.</text>
</comment>
<protein>
    <submittedName>
        <fullName evidence="1">Uncharacterized protein</fullName>
    </submittedName>
</protein>
<dbReference type="AlphaFoldDB" id="A0A2H0V2R0"/>
<evidence type="ECO:0000313" key="1">
    <source>
        <dbReference type="EMBL" id="PIR93376.1"/>
    </source>
</evidence>
<reference evidence="2" key="1">
    <citation type="submission" date="2017-09" db="EMBL/GenBank/DDBJ databases">
        <title>Depth-based differentiation of microbial function through sediment-hosted aquifers and enrichment of novel symbionts in the deep terrestrial subsurface.</title>
        <authorList>
            <person name="Probst A.J."/>
            <person name="Ladd B."/>
            <person name="Jarett J.K."/>
            <person name="Geller-Mcgrath D.E."/>
            <person name="Sieber C.M.K."/>
            <person name="Emerson J.B."/>
            <person name="Anantharaman K."/>
            <person name="Thomas B.C."/>
            <person name="Malmstrom R."/>
            <person name="Stieglmeier M."/>
            <person name="Klingl A."/>
            <person name="Woyke T."/>
            <person name="Ryan C.M."/>
            <person name="Banfield J.F."/>
        </authorList>
    </citation>
    <scope>NUCLEOTIDE SEQUENCE [LARGE SCALE GENOMIC DNA]</scope>
</reference>
<accession>A0A2H0V2R0</accession>
<name>A0A2H0V2R0_9BACT</name>